<reference evidence="2 3" key="1">
    <citation type="submission" date="2015-12" db="EMBL/GenBank/DDBJ databases">
        <title>Draft genome sequence of Streptomyces silvensis ATCC 53525, a producer of novel hormone antagonists.</title>
        <authorList>
            <person name="Johnston C.W."/>
            <person name="Li Y."/>
            <person name="Magarvey N.A."/>
        </authorList>
    </citation>
    <scope>NUCLEOTIDE SEQUENCE [LARGE SCALE GENOMIC DNA]</scope>
    <source>
        <strain evidence="2 3">ATCC 53525</strain>
    </source>
</reference>
<proteinExistence type="predicted"/>
<gene>
    <name evidence="2" type="ORF">AT728_07660</name>
</gene>
<feature type="signal peptide" evidence="1">
    <location>
        <begin position="1"/>
        <end position="17"/>
    </location>
</feature>
<accession>A0A0W7X7X5</accession>
<dbReference type="AlphaFoldDB" id="A0A0W7X7X5"/>
<dbReference type="Proteomes" id="UP000054804">
    <property type="component" value="Unassembled WGS sequence"/>
</dbReference>
<evidence type="ECO:0000313" key="3">
    <source>
        <dbReference type="Proteomes" id="UP000054804"/>
    </source>
</evidence>
<organism evidence="2 3">
    <name type="scientific">Streptomyces silvensis</name>
    <dbReference type="NCBI Taxonomy" id="1765722"/>
    <lineage>
        <taxon>Bacteria</taxon>
        <taxon>Bacillati</taxon>
        <taxon>Actinomycetota</taxon>
        <taxon>Actinomycetes</taxon>
        <taxon>Kitasatosporales</taxon>
        <taxon>Streptomycetaceae</taxon>
        <taxon>Streptomyces</taxon>
    </lineage>
</organism>
<protein>
    <recommendedName>
        <fullName evidence="4">Secreted protein</fullName>
    </recommendedName>
</protein>
<feature type="chain" id="PRO_5006937118" description="Secreted protein" evidence="1">
    <location>
        <begin position="18"/>
        <end position="123"/>
    </location>
</feature>
<dbReference type="OrthoDB" id="4315969at2"/>
<evidence type="ECO:0008006" key="4">
    <source>
        <dbReference type="Google" id="ProtNLM"/>
    </source>
</evidence>
<name>A0A0W7X7X5_9ACTN</name>
<sequence length="123" mass="12972">MMSAALTAGAAATSVAASPSTSTDIGVQSCYGSAKNYTATGNGIDRAYWPSTGYKYTTGNCDDINVKTNYTRTVRACWKTIPCSGWVSAPKGQWTVVKDNVPNGWGFYLEFKGGNNGTGKAAY</sequence>
<dbReference type="EMBL" id="LOCL01000029">
    <property type="protein sequence ID" value="KUF18896.1"/>
    <property type="molecule type" value="Genomic_DNA"/>
</dbReference>
<keyword evidence="1" id="KW-0732">Signal</keyword>
<comment type="caution">
    <text evidence="2">The sequence shown here is derived from an EMBL/GenBank/DDBJ whole genome shotgun (WGS) entry which is preliminary data.</text>
</comment>
<keyword evidence="3" id="KW-1185">Reference proteome</keyword>
<evidence type="ECO:0000313" key="2">
    <source>
        <dbReference type="EMBL" id="KUF18896.1"/>
    </source>
</evidence>
<evidence type="ECO:0000256" key="1">
    <source>
        <dbReference type="SAM" id="SignalP"/>
    </source>
</evidence>